<reference evidence="1 2" key="1">
    <citation type="submission" date="2018-09" db="EMBL/GenBank/DDBJ databases">
        <title>Marinorhizobium profundi gen. nov., sp. nov., isolated from a deep-sea sediment sample from the New Britain Trench and proposal of Marinorhizobiaceae fam. nov. in the order Rhizobiales of the class Alphaproteobacteria.</title>
        <authorList>
            <person name="Cao J."/>
        </authorList>
    </citation>
    <scope>NUCLEOTIDE SEQUENCE [LARGE SCALE GENOMIC DNA]</scope>
    <source>
        <strain evidence="1 2">WS11</strain>
    </source>
</reference>
<keyword evidence="2" id="KW-1185">Reference proteome</keyword>
<sequence>MTTVFELSSPKPAKLPRVRRGGWSWGPVDGVKLRVLSNGGGIQSTTLILMMCVGELPWVDHIIHADVGDESDATYAQLDWLDGQIKRYSNGRVGTHRVSRGGSLSDRIRNRSAGRGVINNDRFVSAPFFTSGGKSGRGGQGKRQCTREFKIEPLEKKQRELLGFRPRQRIPSGSCEVWIGISTDEVVRAGAAFTSWTVNRYPLLEKRMSRRDCVAWLQAHDFPVPPKSACIFCPYKTNAEWRWLRDNDPKAWADAVEIDRLIRETPGMREREYLHRDRVPLDQVDLSTDEERGQGMLMICEAGCGL</sequence>
<accession>A0A3Q8XR62</accession>
<proteinExistence type="predicted"/>
<dbReference type="Gene3D" id="3.40.50.620">
    <property type="entry name" value="HUPs"/>
    <property type="match status" value="1"/>
</dbReference>
<dbReference type="RefSeq" id="WP_126010587.1">
    <property type="nucleotide sequence ID" value="NZ_CP032509.1"/>
</dbReference>
<evidence type="ECO:0000313" key="2">
    <source>
        <dbReference type="Proteomes" id="UP000268192"/>
    </source>
</evidence>
<evidence type="ECO:0008006" key="3">
    <source>
        <dbReference type="Google" id="ProtNLM"/>
    </source>
</evidence>
<dbReference type="KEGG" id="abaw:D5400_14165"/>
<evidence type="ECO:0000313" key="1">
    <source>
        <dbReference type="EMBL" id="AZN72269.1"/>
    </source>
</evidence>
<dbReference type="AlphaFoldDB" id="A0A3Q8XR62"/>
<dbReference type="InterPro" id="IPR014729">
    <property type="entry name" value="Rossmann-like_a/b/a_fold"/>
</dbReference>
<name>A0A3Q8XR62_9HYPH</name>
<protein>
    <recommendedName>
        <fullName evidence="3">Phosphoadenosine phosphosulphate reductase domain-containing protein</fullName>
    </recommendedName>
</protein>
<organism evidence="1 2">
    <name type="scientific">Georhizobium profundi</name>
    <dbReference type="NCBI Taxonomy" id="2341112"/>
    <lineage>
        <taxon>Bacteria</taxon>
        <taxon>Pseudomonadati</taxon>
        <taxon>Pseudomonadota</taxon>
        <taxon>Alphaproteobacteria</taxon>
        <taxon>Hyphomicrobiales</taxon>
        <taxon>Rhizobiaceae</taxon>
        <taxon>Georhizobium</taxon>
    </lineage>
</organism>
<dbReference type="EMBL" id="CP032509">
    <property type="protein sequence ID" value="AZN72269.1"/>
    <property type="molecule type" value="Genomic_DNA"/>
</dbReference>
<dbReference type="OrthoDB" id="7260048at2"/>
<gene>
    <name evidence="1" type="ORF">D5400_14165</name>
</gene>
<dbReference type="Proteomes" id="UP000268192">
    <property type="component" value="Chromosome"/>
</dbReference>